<gene>
    <name evidence="2" type="ORF">CGI_10005798</name>
</gene>
<dbReference type="EMBL" id="JH817492">
    <property type="protein sequence ID" value="EKC20580.1"/>
    <property type="molecule type" value="Genomic_DNA"/>
</dbReference>
<dbReference type="AlphaFoldDB" id="K1PWC1"/>
<organism evidence="2">
    <name type="scientific">Magallana gigas</name>
    <name type="common">Pacific oyster</name>
    <name type="synonym">Crassostrea gigas</name>
    <dbReference type="NCBI Taxonomy" id="29159"/>
    <lineage>
        <taxon>Eukaryota</taxon>
        <taxon>Metazoa</taxon>
        <taxon>Spiralia</taxon>
        <taxon>Lophotrochozoa</taxon>
        <taxon>Mollusca</taxon>
        <taxon>Bivalvia</taxon>
        <taxon>Autobranchia</taxon>
        <taxon>Pteriomorphia</taxon>
        <taxon>Ostreida</taxon>
        <taxon>Ostreoidea</taxon>
        <taxon>Ostreidae</taxon>
        <taxon>Magallana</taxon>
    </lineage>
</organism>
<protein>
    <submittedName>
        <fullName evidence="2">Uncharacterized protein</fullName>
    </submittedName>
</protein>
<evidence type="ECO:0000313" key="2">
    <source>
        <dbReference type="EMBL" id="EKC20580.1"/>
    </source>
</evidence>
<sequence>MDGKAKSPHPSGIPVPRRIRRSASQPIPPRMSRKDQFNGQLTDHRDQSWDSGSIEGKGATSPSWARSGNTEKRLLQTVDGLGRTNSRKGRGSESPVLRQSRSCDKLAKRQPPGSFDASDENQRDAHSEGIVTGLYQQLLVLFSSLFSASGPMRKEGV</sequence>
<evidence type="ECO:0000256" key="1">
    <source>
        <dbReference type="SAM" id="MobiDB-lite"/>
    </source>
</evidence>
<reference evidence="2" key="1">
    <citation type="journal article" date="2012" name="Nature">
        <title>The oyster genome reveals stress adaptation and complexity of shell formation.</title>
        <authorList>
            <person name="Zhang G."/>
            <person name="Fang X."/>
            <person name="Guo X."/>
            <person name="Li L."/>
            <person name="Luo R."/>
            <person name="Xu F."/>
            <person name="Yang P."/>
            <person name="Zhang L."/>
            <person name="Wang X."/>
            <person name="Qi H."/>
            <person name="Xiong Z."/>
            <person name="Que H."/>
            <person name="Xie Y."/>
            <person name="Holland P.W."/>
            <person name="Paps J."/>
            <person name="Zhu Y."/>
            <person name="Wu F."/>
            <person name="Chen Y."/>
            <person name="Wang J."/>
            <person name="Peng C."/>
            <person name="Meng J."/>
            <person name="Yang L."/>
            <person name="Liu J."/>
            <person name="Wen B."/>
            <person name="Zhang N."/>
            <person name="Huang Z."/>
            <person name="Zhu Q."/>
            <person name="Feng Y."/>
            <person name="Mount A."/>
            <person name="Hedgecock D."/>
            <person name="Xu Z."/>
            <person name="Liu Y."/>
            <person name="Domazet-Loso T."/>
            <person name="Du Y."/>
            <person name="Sun X."/>
            <person name="Zhang S."/>
            <person name="Liu B."/>
            <person name="Cheng P."/>
            <person name="Jiang X."/>
            <person name="Li J."/>
            <person name="Fan D."/>
            <person name="Wang W."/>
            <person name="Fu W."/>
            <person name="Wang T."/>
            <person name="Wang B."/>
            <person name="Zhang J."/>
            <person name="Peng Z."/>
            <person name="Li Y."/>
            <person name="Li N."/>
            <person name="Wang J."/>
            <person name="Chen M."/>
            <person name="He Y."/>
            <person name="Tan F."/>
            <person name="Song X."/>
            <person name="Zheng Q."/>
            <person name="Huang R."/>
            <person name="Yang H."/>
            <person name="Du X."/>
            <person name="Chen L."/>
            <person name="Yang M."/>
            <person name="Gaffney P.M."/>
            <person name="Wang S."/>
            <person name="Luo L."/>
            <person name="She Z."/>
            <person name="Ming Y."/>
            <person name="Huang W."/>
            <person name="Zhang S."/>
            <person name="Huang B."/>
            <person name="Zhang Y."/>
            <person name="Qu T."/>
            <person name="Ni P."/>
            <person name="Miao G."/>
            <person name="Wang J."/>
            <person name="Wang Q."/>
            <person name="Steinberg C.E."/>
            <person name="Wang H."/>
            <person name="Li N."/>
            <person name="Qian L."/>
            <person name="Zhang G."/>
            <person name="Li Y."/>
            <person name="Yang H."/>
            <person name="Liu X."/>
            <person name="Wang J."/>
            <person name="Yin Y."/>
            <person name="Wang J."/>
        </authorList>
    </citation>
    <scope>NUCLEOTIDE SEQUENCE [LARGE SCALE GENOMIC DNA]</scope>
    <source>
        <strain evidence="2">05x7-T-G4-1.051#20</strain>
    </source>
</reference>
<name>K1PWC1_MAGGI</name>
<dbReference type="InParanoid" id="K1PWC1"/>
<feature type="region of interest" description="Disordered" evidence="1">
    <location>
        <begin position="1"/>
        <end position="125"/>
    </location>
</feature>
<feature type="compositionally biased region" description="Basic and acidic residues" evidence="1">
    <location>
        <begin position="32"/>
        <end position="48"/>
    </location>
</feature>
<accession>K1PWC1</accession>
<dbReference type="HOGENOM" id="CLU_1679640_0_0_1"/>
<proteinExistence type="predicted"/>